<protein>
    <recommendedName>
        <fullName evidence="2">Winged helix DNA-binding domain-containing protein</fullName>
    </recommendedName>
</protein>
<dbReference type="PANTHER" id="PTHR38479:SF2">
    <property type="entry name" value="WINGED HELIX DNA-BINDING DOMAIN-CONTAINING PROTEIN"/>
    <property type="match status" value="1"/>
</dbReference>
<accession>A0A6J4VB85</accession>
<reference evidence="1" key="1">
    <citation type="submission" date="2020-02" db="EMBL/GenBank/DDBJ databases">
        <authorList>
            <person name="Meier V. D."/>
        </authorList>
    </citation>
    <scope>NUCLEOTIDE SEQUENCE</scope>
    <source>
        <strain evidence="1">AVDCRST_MAG18</strain>
    </source>
</reference>
<evidence type="ECO:0000313" key="1">
    <source>
        <dbReference type="EMBL" id="CAA9574410.1"/>
    </source>
</evidence>
<dbReference type="EMBL" id="CADCWN010000179">
    <property type="protein sequence ID" value="CAA9574410.1"/>
    <property type="molecule type" value="Genomic_DNA"/>
</dbReference>
<dbReference type="InterPro" id="IPR009351">
    <property type="entry name" value="AlkZ-like"/>
</dbReference>
<proteinExistence type="predicted"/>
<dbReference type="Pfam" id="PF06224">
    <property type="entry name" value="AlkZ-like"/>
    <property type="match status" value="1"/>
</dbReference>
<name>A0A6J4VB85_9BACT</name>
<evidence type="ECO:0008006" key="2">
    <source>
        <dbReference type="Google" id="ProtNLM"/>
    </source>
</evidence>
<sequence length="360" mass="39450">MQHADILRQRLWNQRVAGSPFDAPETMVRALVGVQSQDYPGARWSVGQRTRDCTDADVARAYDDGKILRTHLLRPTWHFVAPDDIRWILELTAPRVHALNAPYYRKFGLDGAVLARAQGVIEGALGGGEGRTRAELAATLAGAGIVVEGLGLSYTMMHAELEGLICSGANRGKQQTYALLEARAPGARSLPREEALAELTRRFFVGHGPATLKDYVWWAGLSVAEAKRGVESVRGALAREIVGGVTYWFSPAMQPAPPTDVMIAHLLPEYDEAMLAYKDLGFPDLPWTKERAAWHDGYYRPIIIGDARAGTWRRTVGKGAMTLEVNLFVTLDTAQLRALEAVVARYSIFMGLPVALVMGG</sequence>
<dbReference type="AlphaFoldDB" id="A0A6J4VB85"/>
<gene>
    <name evidence="1" type="ORF">AVDCRST_MAG18-2372</name>
</gene>
<dbReference type="PANTHER" id="PTHR38479">
    <property type="entry name" value="LMO0824 PROTEIN"/>
    <property type="match status" value="1"/>
</dbReference>
<organism evidence="1">
    <name type="scientific">uncultured Thermomicrobiales bacterium</name>
    <dbReference type="NCBI Taxonomy" id="1645740"/>
    <lineage>
        <taxon>Bacteria</taxon>
        <taxon>Pseudomonadati</taxon>
        <taxon>Thermomicrobiota</taxon>
        <taxon>Thermomicrobia</taxon>
        <taxon>Thermomicrobiales</taxon>
        <taxon>environmental samples</taxon>
    </lineage>
</organism>